<protein>
    <submittedName>
        <fullName evidence="2">Uncharacterized protein</fullName>
    </submittedName>
</protein>
<organism evidence="2 3">
    <name type="scientific">Shimia marina</name>
    <dbReference type="NCBI Taxonomy" id="321267"/>
    <lineage>
        <taxon>Bacteria</taxon>
        <taxon>Pseudomonadati</taxon>
        <taxon>Pseudomonadota</taxon>
        <taxon>Alphaproteobacteria</taxon>
        <taxon>Rhodobacterales</taxon>
        <taxon>Roseobacteraceae</taxon>
    </lineage>
</organism>
<dbReference type="OrthoDB" id="9918642at2"/>
<dbReference type="RefSeq" id="WP_144432616.1">
    <property type="nucleotide sequence ID" value="NZ_CYPW01000032.1"/>
</dbReference>
<dbReference type="AlphaFoldDB" id="A0A0N7LSK2"/>
<accession>A0A0N7LSK2</accession>
<feature type="region of interest" description="Disordered" evidence="1">
    <location>
        <begin position="41"/>
        <end position="77"/>
    </location>
</feature>
<reference evidence="2 3" key="1">
    <citation type="submission" date="2015-09" db="EMBL/GenBank/DDBJ databases">
        <authorList>
            <consortium name="Swine Surveillance"/>
        </authorList>
    </citation>
    <scope>NUCLEOTIDE SEQUENCE [LARGE SCALE GENOMIC DNA]</scope>
    <source>
        <strain evidence="2 3">CECT 7688</strain>
    </source>
</reference>
<name>A0A0N7LSK2_9RHOB</name>
<keyword evidence="3" id="KW-1185">Reference proteome</keyword>
<evidence type="ECO:0000256" key="1">
    <source>
        <dbReference type="SAM" id="MobiDB-lite"/>
    </source>
</evidence>
<proteinExistence type="predicted"/>
<gene>
    <name evidence="2" type="ORF">SHM7688_03321</name>
</gene>
<dbReference type="EMBL" id="CYPW01000032">
    <property type="protein sequence ID" value="CUH53852.1"/>
    <property type="molecule type" value="Genomic_DNA"/>
</dbReference>
<evidence type="ECO:0000313" key="2">
    <source>
        <dbReference type="EMBL" id="CUH53852.1"/>
    </source>
</evidence>
<dbReference type="Proteomes" id="UP000054823">
    <property type="component" value="Unassembled WGS sequence"/>
</dbReference>
<sequence length="77" mass="8209">MSHLFATLLATDDLAQRTGCGLKPELRSAMEASLRFPAKAASPMDHGPLVLDPSDPSVVRLPVKSPHGAKTDMEQKA</sequence>
<dbReference type="STRING" id="321267.SHM7688_03321"/>
<evidence type="ECO:0000313" key="3">
    <source>
        <dbReference type="Proteomes" id="UP000054823"/>
    </source>
</evidence>